<dbReference type="Proteomes" id="UP001144437">
    <property type="component" value="Segment"/>
</dbReference>
<dbReference type="EMBL" id="MK360902">
    <property type="protein sequence ID" value="QEG54100.1"/>
    <property type="molecule type" value="Genomic_DNA"/>
</dbReference>
<dbReference type="GeneID" id="80540332"/>
<dbReference type="Pfam" id="PF02476">
    <property type="entry name" value="US2"/>
    <property type="match status" value="1"/>
</dbReference>
<sequence length="222" mass="25159">MAPVRVSVVVPIDANGNFPGSFTDLSMTAWREIINATLKMTEYDDPTVMPVIVRPTDLFLVGAELLLMKRLQRPVVRFGKGDPPGFSPEWSSLESGFYHLASGRRPAHLWIVGHAWLCMMALQLRVPKTLFAADLGNKRFTHGVRFLRRSPGTNGQVGNFKDFEFTSLATECLRNKWPLHLFRFVNLSSRDEVTVISEDYEEVEFEKHGTILGRCCVRKCQS</sequence>
<dbReference type="RefSeq" id="YP_010801621.1">
    <property type="nucleotide sequence ID" value="NC_076966.1"/>
</dbReference>
<reference evidence="1" key="1">
    <citation type="journal article" date="2019" name="Vet. Microbiol.">
        <title>Disease surveillance in wild Victorian cacatuids reveals co-infection with multiple agents and detection of novel avian viruses.</title>
        <authorList>
            <person name="Sutherland M."/>
            <person name="Sarker S."/>
            <person name="Vaz P.K."/>
            <person name="Legione A.R."/>
            <person name="Devlin J.M."/>
            <person name="Macwhirter P.L."/>
            <person name="Whiteley P.L."/>
            <person name="Raidal S.R."/>
        </authorList>
    </citation>
    <scope>NUCLEOTIDE SEQUENCE</scope>
    <source>
        <strain evidence="1">97-0001</strain>
    </source>
</reference>
<dbReference type="KEGG" id="vg:80540332"/>
<evidence type="ECO:0000313" key="1">
    <source>
        <dbReference type="EMBL" id="QEG54100.1"/>
    </source>
</evidence>
<evidence type="ECO:0000313" key="2">
    <source>
        <dbReference type="Proteomes" id="UP001144437"/>
    </source>
</evidence>
<proteinExistence type="predicted"/>
<protein>
    <submittedName>
        <fullName evidence="1">Virion protein US2</fullName>
    </submittedName>
</protein>
<accession>A0A5B9R4U0</accession>
<organism evidence="1 2">
    <name type="scientific">Cacatuid alphaherpesvirus 2</name>
    <dbReference type="NCBI Taxonomy" id="2604840"/>
    <lineage>
        <taxon>Viruses</taxon>
        <taxon>Duplodnaviria</taxon>
        <taxon>Heunggongvirae</taxon>
        <taxon>Peploviricota</taxon>
        <taxon>Herviviricetes</taxon>
        <taxon>Herpesvirales</taxon>
        <taxon>Orthoherpesviridae</taxon>
        <taxon>Alphaherpesvirinae</taxon>
        <taxon>Iltovirus</taxon>
        <taxon>Iltovirus cacatuidalpha2</taxon>
    </lineage>
</organism>
<name>A0A5B9R4U0_9ALPH</name>
<dbReference type="InterPro" id="IPR003485">
    <property type="entry name" value="Herpes_US2_varicellovirus"/>
</dbReference>
<keyword evidence="2" id="KW-1185">Reference proteome</keyword>